<sequence length="199" mass="23128">MRSDELYKFSDGTLTRLRTSLGGITKNIRMEYLPKRRWSILEKKRANIMIKAIDKQLKEMMMMRSLKNFNRRDLPRDIRLDSVVVLRYEKRSKSENKEKMPTGMELVLEQTQQGSSYEVSVSAEGVKELKRKVKIKGEKNEALLTLRQKPAGNLVKEILLKLNLPDHRSILANSNVTSTKHGRMTKPYSSPRFIAKCFI</sequence>
<accession>A0A699I1J0</accession>
<proteinExistence type="predicted"/>
<reference evidence="1" key="1">
    <citation type="journal article" date="2019" name="Sci. Rep.">
        <title>Draft genome of Tanacetum cinerariifolium, the natural source of mosquito coil.</title>
        <authorList>
            <person name="Yamashiro T."/>
            <person name="Shiraishi A."/>
            <person name="Satake H."/>
            <person name="Nakayama K."/>
        </authorList>
    </citation>
    <scope>NUCLEOTIDE SEQUENCE</scope>
</reference>
<gene>
    <name evidence="1" type="ORF">Tci_475010</name>
</gene>
<dbReference type="AlphaFoldDB" id="A0A699I1J0"/>
<evidence type="ECO:0000313" key="1">
    <source>
        <dbReference type="EMBL" id="GEZ03037.1"/>
    </source>
</evidence>
<dbReference type="EMBL" id="BKCJ010233680">
    <property type="protein sequence ID" value="GEZ03037.1"/>
    <property type="molecule type" value="Genomic_DNA"/>
</dbReference>
<protein>
    <submittedName>
        <fullName evidence="1">Uncharacterized protein</fullName>
    </submittedName>
</protein>
<name>A0A699I1J0_TANCI</name>
<organism evidence="1">
    <name type="scientific">Tanacetum cinerariifolium</name>
    <name type="common">Dalmatian daisy</name>
    <name type="synonym">Chrysanthemum cinerariifolium</name>
    <dbReference type="NCBI Taxonomy" id="118510"/>
    <lineage>
        <taxon>Eukaryota</taxon>
        <taxon>Viridiplantae</taxon>
        <taxon>Streptophyta</taxon>
        <taxon>Embryophyta</taxon>
        <taxon>Tracheophyta</taxon>
        <taxon>Spermatophyta</taxon>
        <taxon>Magnoliopsida</taxon>
        <taxon>eudicotyledons</taxon>
        <taxon>Gunneridae</taxon>
        <taxon>Pentapetalae</taxon>
        <taxon>asterids</taxon>
        <taxon>campanulids</taxon>
        <taxon>Asterales</taxon>
        <taxon>Asteraceae</taxon>
        <taxon>Asteroideae</taxon>
        <taxon>Anthemideae</taxon>
        <taxon>Anthemidinae</taxon>
        <taxon>Tanacetum</taxon>
    </lineage>
</organism>
<comment type="caution">
    <text evidence="1">The sequence shown here is derived from an EMBL/GenBank/DDBJ whole genome shotgun (WGS) entry which is preliminary data.</text>
</comment>